<evidence type="ECO:0000313" key="2">
    <source>
        <dbReference type="EMBL" id="SFM86045.1"/>
    </source>
</evidence>
<dbReference type="RefSeq" id="WP_093390980.1">
    <property type="nucleotide sequence ID" value="NZ_FOTW01000039.1"/>
</dbReference>
<dbReference type="EMBL" id="FOTW01000039">
    <property type="protein sequence ID" value="SFM86045.1"/>
    <property type="molecule type" value="Genomic_DNA"/>
</dbReference>
<keyword evidence="1" id="KW-1133">Transmembrane helix</keyword>
<keyword evidence="1" id="KW-0472">Membrane</keyword>
<feature type="transmembrane region" description="Helical" evidence="1">
    <location>
        <begin position="101"/>
        <end position="121"/>
    </location>
</feature>
<keyword evidence="3" id="KW-1185">Reference proteome</keyword>
<feature type="transmembrane region" description="Helical" evidence="1">
    <location>
        <begin position="40"/>
        <end position="62"/>
    </location>
</feature>
<organism evidence="2 3">
    <name type="scientific">Rugamonas rubra</name>
    <dbReference type="NCBI Taxonomy" id="758825"/>
    <lineage>
        <taxon>Bacteria</taxon>
        <taxon>Pseudomonadati</taxon>
        <taxon>Pseudomonadota</taxon>
        <taxon>Betaproteobacteria</taxon>
        <taxon>Burkholderiales</taxon>
        <taxon>Oxalobacteraceae</taxon>
        <taxon>Telluria group</taxon>
        <taxon>Rugamonas</taxon>
    </lineage>
</organism>
<accession>A0A1I4UAV1</accession>
<sequence length="151" mass="16996">MYEVSSFRLYLLRAMYLLVVVGLGIVLWPDIIHHSKPWGLMGGTVMCMLAAFSIMCAVGLRYPLQMLPVLLWEIVWKTMWLGIVALPQWLAGHVDPAVQGQVFDCAFVVLVYIAVPWRYVWSHYVLKQGDRWTIGSSRAASAGPKSSMKPA</sequence>
<feature type="transmembrane region" description="Helical" evidence="1">
    <location>
        <begin position="69"/>
        <end position="89"/>
    </location>
</feature>
<dbReference type="STRING" id="758825.SAMN02982985_05573"/>
<dbReference type="AlphaFoldDB" id="A0A1I4UAV1"/>
<proteinExistence type="predicted"/>
<evidence type="ECO:0008006" key="4">
    <source>
        <dbReference type="Google" id="ProtNLM"/>
    </source>
</evidence>
<dbReference type="OrthoDB" id="5998965at2"/>
<dbReference type="Proteomes" id="UP000199470">
    <property type="component" value="Unassembled WGS sequence"/>
</dbReference>
<gene>
    <name evidence="2" type="ORF">SAMN02982985_05573</name>
</gene>
<protein>
    <recommendedName>
        <fullName evidence="4">Transmembrane protein</fullName>
    </recommendedName>
</protein>
<feature type="transmembrane region" description="Helical" evidence="1">
    <location>
        <begin position="7"/>
        <end position="28"/>
    </location>
</feature>
<keyword evidence="1" id="KW-0812">Transmembrane</keyword>
<evidence type="ECO:0000256" key="1">
    <source>
        <dbReference type="SAM" id="Phobius"/>
    </source>
</evidence>
<evidence type="ECO:0000313" key="3">
    <source>
        <dbReference type="Proteomes" id="UP000199470"/>
    </source>
</evidence>
<name>A0A1I4UAV1_9BURK</name>
<reference evidence="2 3" key="1">
    <citation type="submission" date="2016-10" db="EMBL/GenBank/DDBJ databases">
        <authorList>
            <person name="de Groot N.N."/>
        </authorList>
    </citation>
    <scope>NUCLEOTIDE SEQUENCE [LARGE SCALE GENOMIC DNA]</scope>
    <source>
        <strain evidence="2 3">ATCC 43154</strain>
    </source>
</reference>